<keyword evidence="3" id="KW-1185">Reference proteome</keyword>
<dbReference type="RefSeq" id="WP_188454785.1">
    <property type="nucleotide sequence ID" value="NZ_BMFR01000004.1"/>
</dbReference>
<organism evidence="2 3">
    <name type="scientific">Virgibacillus oceani</name>
    <dbReference type="NCBI Taxonomy" id="1479511"/>
    <lineage>
        <taxon>Bacteria</taxon>
        <taxon>Bacillati</taxon>
        <taxon>Bacillota</taxon>
        <taxon>Bacilli</taxon>
        <taxon>Bacillales</taxon>
        <taxon>Bacillaceae</taxon>
        <taxon>Virgibacillus</taxon>
    </lineage>
</organism>
<dbReference type="SUPFAM" id="SSF88659">
    <property type="entry name" value="Sigma3 and sigma4 domains of RNA polymerase sigma factors"/>
    <property type="match status" value="1"/>
</dbReference>
<evidence type="ECO:0000313" key="2">
    <source>
        <dbReference type="EMBL" id="GGG71914.1"/>
    </source>
</evidence>
<dbReference type="EMBL" id="BMFR01000004">
    <property type="protein sequence ID" value="GGG71914.1"/>
    <property type="molecule type" value="Genomic_DNA"/>
</dbReference>
<dbReference type="Pfam" id="PF04542">
    <property type="entry name" value="Sigma70_r2"/>
    <property type="match status" value="1"/>
</dbReference>
<reference evidence="2" key="1">
    <citation type="journal article" date="2014" name="Int. J. Syst. Evol. Microbiol.">
        <title>Complete genome sequence of Corynebacterium casei LMG S-19264T (=DSM 44701T), isolated from a smear-ripened cheese.</title>
        <authorList>
            <consortium name="US DOE Joint Genome Institute (JGI-PGF)"/>
            <person name="Walter F."/>
            <person name="Albersmeier A."/>
            <person name="Kalinowski J."/>
            <person name="Ruckert C."/>
        </authorList>
    </citation>
    <scope>NUCLEOTIDE SEQUENCE</scope>
    <source>
        <strain evidence="2">CGMCC 1.12754</strain>
    </source>
</reference>
<reference evidence="2" key="2">
    <citation type="submission" date="2020-09" db="EMBL/GenBank/DDBJ databases">
        <authorList>
            <person name="Sun Q."/>
            <person name="Zhou Y."/>
        </authorList>
    </citation>
    <scope>NUCLEOTIDE SEQUENCE</scope>
    <source>
        <strain evidence="2">CGMCC 1.12754</strain>
    </source>
</reference>
<comment type="caution">
    <text evidence="2">The sequence shown here is derived from an EMBL/GenBank/DDBJ whole genome shotgun (WGS) entry which is preliminary data.</text>
</comment>
<dbReference type="InterPro" id="IPR013325">
    <property type="entry name" value="RNA_pol_sigma_r2"/>
</dbReference>
<dbReference type="SUPFAM" id="SSF88946">
    <property type="entry name" value="Sigma2 domain of RNA polymerase sigma factors"/>
    <property type="match status" value="1"/>
</dbReference>
<dbReference type="NCBIfam" id="TIGR02937">
    <property type="entry name" value="sigma70-ECF"/>
    <property type="match status" value="1"/>
</dbReference>
<feature type="domain" description="RNA polymerase sigma-70 region 2" evidence="1">
    <location>
        <begin position="30"/>
        <end position="77"/>
    </location>
</feature>
<gene>
    <name evidence="2" type="ORF">GCM10011398_15300</name>
</gene>
<dbReference type="InterPro" id="IPR014284">
    <property type="entry name" value="RNA_pol_sigma-70_dom"/>
</dbReference>
<sequence length="185" mass="21978">MNQKITFEEIFEQNKGRIHYQINKLNIKDPQGEYFQEGLCAMWNAYESYQPDKGAMSTYFNYIIRNRLIDLLRKQTREYNHSKEIVLENRTQIDDGNHKRLGEAYSPISYVSDLSLNDPYLLPYIKSQLTDNQWKWVYYFIVQDMSIKDIAAQEGKTADAVKSWGKQVKKKFRENDLQERLLGTN</sequence>
<evidence type="ECO:0000313" key="3">
    <source>
        <dbReference type="Proteomes" id="UP000622860"/>
    </source>
</evidence>
<dbReference type="Gene3D" id="1.10.1740.10">
    <property type="match status" value="1"/>
</dbReference>
<dbReference type="InterPro" id="IPR007627">
    <property type="entry name" value="RNA_pol_sigma70_r2"/>
</dbReference>
<name>A0A917HAM1_9BACI</name>
<dbReference type="Proteomes" id="UP000622860">
    <property type="component" value="Unassembled WGS sequence"/>
</dbReference>
<dbReference type="GO" id="GO:0006352">
    <property type="term" value="P:DNA-templated transcription initiation"/>
    <property type="evidence" value="ECO:0007669"/>
    <property type="project" value="InterPro"/>
</dbReference>
<protein>
    <recommendedName>
        <fullName evidence="1">RNA polymerase sigma-70 region 2 domain-containing protein</fullName>
    </recommendedName>
</protein>
<dbReference type="Gene3D" id="1.10.10.10">
    <property type="entry name" value="Winged helix-like DNA-binding domain superfamily/Winged helix DNA-binding domain"/>
    <property type="match status" value="1"/>
</dbReference>
<dbReference type="GO" id="GO:0003700">
    <property type="term" value="F:DNA-binding transcription factor activity"/>
    <property type="evidence" value="ECO:0007669"/>
    <property type="project" value="InterPro"/>
</dbReference>
<dbReference type="InterPro" id="IPR013324">
    <property type="entry name" value="RNA_pol_sigma_r3/r4-like"/>
</dbReference>
<proteinExistence type="predicted"/>
<accession>A0A917HAM1</accession>
<evidence type="ECO:0000259" key="1">
    <source>
        <dbReference type="Pfam" id="PF04542"/>
    </source>
</evidence>
<dbReference type="AlphaFoldDB" id="A0A917HAM1"/>
<dbReference type="InterPro" id="IPR036388">
    <property type="entry name" value="WH-like_DNA-bd_sf"/>
</dbReference>